<evidence type="ECO:0000313" key="2">
    <source>
        <dbReference type="Proteomes" id="UP000649739"/>
    </source>
</evidence>
<dbReference type="RefSeq" id="WP_189170427.1">
    <property type="nucleotide sequence ID" value="NZ_BMQB01000005.1"/>
</dbReference>
<evidence type="ECO:0000313" key="1">
    <source>
        <dbReference type="EMBL" id="GGJ95406.1"/>
    </source>
</evidence>
<keyword evidence="2" id="KW-1185">Reference proteome</keyword>
<dbReference type="AlphaFoldDB" id="A0A8J3F919"/>
<comment type="caution">
    <text evidence="1">The sequence shown here is derived from an EMBL/GenBank/DDBJ whole genome shotgun (WGS) entry which is preliminary data.</text>
</comment>
<accession>A0A8J3F919</accession>
<protein>
    <recommendedName>
        <fullName evidence="3">Thioredoxin domain-containing protein</fullName>
    </recommendedName>
</protein>
<dbReference type="EMBL" id="BMQB01000005">
    <property type="protein sequence ID" value="GGJ95406.1"/>
    <property type="molecule type" value="Genomic_DNA"/>
</dbReference>
<sequence>MIAILTAALVLSWVAIGLLAAGYAALTVQVRALRNAAPPPSGGPTGTARVHELAAPRPEVLTAVLVVSQGCATCKTVFPAWASAARLLRARGLHTAVLSADGSAHWELDPEDRLLLQSQLSAPLLLAYQPALATVDHHGVVRSTEPVGSVRRLEELCAALVVDETAAPR</sequence>
<gene>
    <name evidence="1" type="ORF">GCM10010123_26490</name>
</gene>
<reference evidence="1" key="1">
    <citation type="journal article" date="2014" name="Int. J. Syst. Evol. Microbiol.">
        <title>Complete genome sequence of Corynebacterium casei LMG S-19264T (=DSM 44701T), isolated from a smear-ripened cheese.</title>
        <authorList>
            <consortium name="US DOE Joint Genome Institute (JGI-PGF)"/>
            <person name="Walter F."/>
            <person name="Albersmeier A."/>
            <person name="Kalinowski J."/>
            <person name="Ruckert C."/>
        </authorList>
    </citation>
    <scope>NUCLEOTIDE SEQUENCE</scope>
    <source>
        <strain evidence="1">JCM 3090</strain>
    </source>
</reference>
<evidence type="ECO:0008006" key="3">
    <source>
        <dbReference type="Google" id="ProtNLM"/>
    </source>
</evidence>
<organism evidence="1 2">
    <name type="scientific">Pilimelia anulata</name>
    <dbReference type="NCBI Taxonomy" id="53371"/>
    <lineage>
        <taxon>Bacteria</taxon>
        <taxon>Bacillati</taxon>
        <taxon>Actinomycetota</taxon>
        <taxon>Actinomycetes</taxon>
        <taxon>Micromonosporales</taxon>
        <taxon>Micromonosporaceae</taxon>
        <taxon>Pilimelia</taxon>
    </lineage>
</organism>
<reference evidence="1" key="2">
    <citation type="submission" date="2020-09" db="EMBL/GenBank/DDBJ databases">
        <authorList>
            <person name="Sun Q."/>
            <person name="Ohkuma M."/>
        </authorList>
    </citation>
    <scope>NUCLEOTIDE SEQUENCE</scope>
    <source>
        <strain evidence="1">JCM 3090</strain>
    </source>
</reference>
<dbReference type="Proteomes" id="UP000649739">
    <property type="component" value="Unassembled WGS sequence"/>
</dbReference>
<proteinExistence type="predicted"/>
<name>A0A8J3F919_9ACTN</name>